<dbReference type="InterPro" id="IPR000323">
    <property type="entry name" value="Cu2_ascorb_mOase_N"/>
</dbReference>
<dbReference type="InterPro" id="IPR008977">
    <property type="entry name" value="PHM/PNGase_F_dom_sf"/>
</dbReference>
<dbReference type="InterPro" id="IPR024548">
    <property type="entry name" value="Cu2_monoox_C"/>
</dbReference>
<keyword evidence="2" id="KW-1015">Disulfide bond</keyword>
<feature type="transmembrane region" description="Helical" evidence="5">
    <location>
        <begin position="643"/>
        <end position="665"/>
    </location>
</feature>
<dbReference type="InterPro" id="IPR000731">
    <property type="entry name" value="SSD"/>
</dbReference>
<feature type="region of interest" description="Disordered" evidence="4">
    <location>
        <begin position="1529"/>
        <end position="1552"/>
    </location>
</feature>
<dbReference type="PANTHER" id="PTHR10796:SF92">
    <property type="entry name" value="PATCHED-RELATED, ISOFORM A"/>
    <property type="match status" value="1"/>
</dbReference>
<feature type="transmembrane region" description="Helical" evidence="5">
    <location>
        <begin position="1398"/>
        <end position="1418"/>
    </location>
</feature>
<evidence type="ECO:0000313" key="8">
    <source>
        <dbReference type="EMBL" id="CAB9529309.1"/>
    </source>
</evidence>
<feature type="transmembrane region" description="Helical" evidence="5">
    <location>
        <begin position="1082"/>
        <end position="1104"/>
    </location>
</feature>
<evidence type="ECO:0000256" key="4">
    <source>
        <dbReference type="SAM" id="MobiDB-lite"/>
    </source>
</evidence>
<dbReference type="SUPFAM" id="SSF49742">
    <property type="entry name" value="PHM/PNGase F"/>
    <property type="match status" value="2"/>
</dbReference>
<feature type="transmembrane region" description="Helical" evidence="5">
    <location>
        <begin position="978"/>
        <end position="1004"/>
    </location>
</feature>
<reference evidence="8" key="1">
    <citation type="submission" date="2020-06" db="EMBL/GenBank/DDBJ databases">
        <authorList>
            <consortium name="Plant Systems Biology data submission"/>
        </authorList>
    </citation>
    <scope>NUCLEOTIDE SEQUENCE</scope>
    <source>
        <strain evidence="8">D6</strain>
    </source>
</reference>
<evidence type="ECO:0000313" key="9">
    <source>
        <dbReference type="Proteomes" id="UP001153069"/>
    </source>
</evidence>
<dbReference type="Pfam" id="PF03712">
    <property type="entry name" value="Cu2_monoox_C"/>
    <property type="match status" value="1"/>
</dbReference>
<feature type="transmembrane region" description="Helical" evidence="5">
    <location>
        <begin position="714"/>
        <end position="736"/>
    </location>
</feature>
<feature type="transmembrane region" description="Helical" evidence="5">
    <location>
        <begin position="1424"/>
        <end position="1442"/>
    </location>
</feature>
<organism evidence="8 9">
    <name type="scientific">Seminavis robusta</name>
    <dbReference type="NCBI Taxonomy" id="568900"/>
    <lineage>
        <taxon>Eukaryota</taxon>
        <taxon>Sar</taxon>
        <taxon>Stramenopiles</taxon>
        <taxon>Ochrophyta</taxon>
        <taxon>Bacillariophyta</taxon>
        <taxon>Bacillariophyceae</taxon>
        <taxon>Bacillariophycidae</taxon>
        <taxon>Naviculales</taxon>
        <taxon>Naviculaceae</taxon>
        <taxon>Seminavis</taxon>
    </lineage>
</organism>
<sequence>MYYTPHVDRSNKILIGLHAVEDTFGWTALAIGGNGGMKGASQIVVRKMEDKSSGVYDDTWVVEDRNSQDYTMPSLDESQDLELIFAEQTANGETAWGVLLPINSCDEFDYSVHNISMFMHWAVGEDHSFSFHGRRRGQFQANLFLPPPETKDQGLSDSYTMDLLMSIVSVVSGEGEIPTDPYICSYFELERLPLEGSKGSQRFVSANDKSHSVRVETVCSQQSKQYVHHIILYACDADLTDKSDDDIFHRKLNPSCQTMPPHCAEVKAVWSLGVGEDLVMPSDVGLPFGEGKRWLVMQVHYYNPGLDVGIYDSSGMRLHIAPKPRSYDAGQISLLGGFDSAQHPNGIPAGETDFELPTFVVPSVCTYSMWKDPINIMWVVHHMHQYGTKMEIEIRREGRSLGVLVDEKHFDFTHQSFTPSLVSQLLPGDAIFLRCRYDTSGLSQNVHFGDGTNDEMCIAGINYWPGQRVETQSVAQVDPTSFIKQCQNAGSGVFSKMSLCAQSFFEHAHDFLTLRWDYREPFDALHFCNSGIFEDDVLPRNLPISLCPDCYVNKNCTAEEVILHAQEKVCVDFCSMANVSVYPDLSASEGLSHGITRCFSGDIQSDVRFFSPPELEAQVPSCEPFPSAAASGDGVARTADASVWKVASLSMVGIIATAVVLFAFYRTTFYSGSETHCLGKFSHMWTRTIRSFEVNLVAFLRQIARHAALYPRTYVVAISALSLLLLFLGFATNFAVEADTLSWWTPAGTRSEEHLNYVTGTFQGLPRAFSIMVHKQGDNAVSKEGVAHVFEALDAIRATQGFDAVCGKSDHVDSESGSGTCKIHGVTAFWNHSTSLFEAAVSSDEDIILTLSEETFPDGRPMDVRGLVGSPQWNGTGTKLSGGQSYFAVVELPEKQEAKAYDFEEDALDSVLHLRNQWKQQIGNAFRLEVEATRSFDDEANRSIQEDLPLIQIVGVVMSVFVCLVYSKCDPVKSQSLLGFGAVVSVVLSTSSGFGLLFIIGVPYTTMTSLLPFIVLGIGLDDAFIITAAYNRTDQKKDPVERIDETISEAGLSIAITTVTSVLAFGLDTLTSIPAVDWLCCYAIPMLLITFFYQITFFVALIVIDDKRIKANRRDCCVCFPVSATQLGTHLDEDHDEAATVPLPERIMSSYADKLLQPWVKAVILVGFAVLFGGLAYSASLMTQDFKLTDMLPSDSYVADNIIAYQNYNSRSVMMPYMYFRGVDQSNEDVQRQMEAYVNDMVVGINAVEQPTSGYFWLSHFKQYSAVQFGTSFEALNFKEKLNKFLQEPVFSELYSNDIVLDGDGNIISSCMLFFISDLDINNVEEQVKTLKAQRAVSAAQPINYDKDDWSFFAYHRNFNYWEFNSVAVEELLFTSVIGVLSVTDAALILIPHWSGALFVFPLLSVLYVDLLGFLQLVGVSVNAVSYIAVVMSIGLMVDYILHVLVKYYECPGTRDQKVKESLCCMGSSVLLGALTTFLGMVPLAFTTSGVGKILFYAFSGLVVFGALHGLVLLPVLLSLLGPLDPSPSQLSLSKEKKVEGEEESEDLEKEEMVTEHVVGVTEETKPPVASVDANASLSETDQMSNEISV</sequence>
<dbReference type="Gene3D" id="2.60.40.1210">
    <property type="entry name" value="Cellobiose dehydrogenase, cytochrome domain"/>
    <property type="match status" value="1"/>
</dbReference>
<dbReference type="GO" id="GO:0016020">
    <property type="term" value="C:membrane"/>
    <property type="evidence" value="ECO:0007669"/>
    <property type="project" value="TreeGrafter"/>
</dbReference>
<feature type="transmembrane region" description="Helical" evidence="5">
    <location>
        <begin position="1050"/>
        <end position="1070"/>
    </location>
</feature>
<feature type="compositionally biased region" description="Polar residues" evidence="4">
    <location>
        <begin position="1574"/>
        <end position="1590"/>
    </location>
</feature>
<dbReference type="PROSITE" id="PS50156">
    <property type="entry name" value="SSD"/>
    <property type="match status" value="1"/>
</dbReference>
<evidence type="ECO:0000259" key="6">
    <source>
        <dbReference type="PROSITE" id="PS50156"/>
    </source>
</evidence>
<feature type="domain" description="SSD" evidence="6">
    <location>
        <begin position="947"/>
        <end position="1104"/>
    </location>
</feature>
<dbReference type="Gene3D" id="1.20.1640.10">
    <property type="entry name" value="Multidrug efflux transporter AcrB transmembrane domain"/>
    <property type="match status" value="2"/>
</dbReference>
<feature type="transmembrane region" description="Helical" evidence="5">
    <location>
        <begin position="1010"/>
        <end position="1030"/>
    </location>
</feature>
<feature type="transmembrane region" description="Helical" evidence="5">
    <location>
        <begin position="1494"/>
        <end position="1521"/>
    </location>
</feature>
<feature type="domain" description="DOMON" evidence="7">
    <location>
        <begin position="1"/>
        <end position="124"/>
    </location>
</feature>
<dbReference type="PANTHER" id="PTHR10796">
    <property type="entry name" value="PATCHED-RELATED"/>
    <property type="match status" value="1"/>
</dbReference>
<keyword evidence="9" id="KW-1185">Reference proteome</keyword>
<feature type="transmembrane region" description="Helical" evidence="5">
    <location>
        <begin position="1159"/>
        <end position="1179"/>
    </location>
</feature>
<dbReference type="OrthoDB" id="190529at2759"/>
<keyword evidence="5" id="KW-0472">Membrane</keyword>
<comment type="similarity">
    <text evidence="1">Belongs to the patched family.</text>
</comment>
<dbReference type="Pfam" id="PF01082">
    <property type="entry name" value="Cu2_monooxygen"/>
    <property type="match status" value="1"/>
</dbReference>
<dbReference type="InterPro" id="IPR036939">
    <property type="entry name" value="Cu2_ascorb_mOase_N_sf"/>
</dbReference>
<keyword evidence="5" id="KW-1133">Transmembrane helix</keyword>
<protein>
    <submittedName>
        <fullName evidence="8">Pick C1-like protein 1</fullName>
    </submittedName>
</protein>
<dbReference type="EMBL" id="CAICTM010002460">
    <property type="protein sequence ID" value="CAB9529309.1"/>
    <property type="molecule type" value="Genomic_DNA"/>
</dbReference>
<dbReference type="Proteomes" id="UP001153069">
    <property type="component" value="Unassembled WGS sequence"/>
</dbReference>
<evidence type="ECO:0000256" key="2">
    <source>
        <dbReference type="ARBA" id="ARBA00023157"/>
    </source>
</evidence>
<feature type="transmembrane region" description="Helical" evidence="5">
    <location>
        <begin position="1372"/>
        <end position="1391"/>
    </location>
</feature>
<dbReference type="SUPFAM" id="SSF82866">
    <property type="entry name" value="Multidrug efflux transporter AcrB transmembrane domain"/>
    <property type="match status" value="2"/>
</dbReference>
<dbReference type="GO" id="GO:0016715">
    <property type="term" value="F:oxidoreductase activity, acting on paired donors, with incorporation or reduction of molecular oxygen, reduced ascorbate as one donor, and incorporation of one atom of oxygen"/>
    <property type="evidence" value="ECO:0007669"/>
    <property type="project" value="InterPro"/>
</dbReference>
<dbReference type="CDD" id="cd09631">
    <property type="entry name" value="DOMON_DOH"/>
    <property type="match status" value="1"/>
</dbReference>
<name>A0A9N8F0T1_9STRA</name>
<keyword evidence="3" id="KW-0325">Glycoprotein</keyword>
<dbReference type="Pfam" id="PF12349">
    <property type="entry name" value="Sterol-sensing"/>
    <property type="match status" value="1"/>
</dbReference>
<feature type="region of interest" description="Disordered" evidence="4">
    <location>
        <begin position="1565"/>
        <end position="1590"/>
    </location>
</feature>
<evidence type="ECO:0000256" key="1">
    <source>
        <dbReference type="ARBA" id="ARBA00005585"/>
    </source>
</evidence>
<feature type="compositionally biased region" description="Acidic residues" evidence="4">
    <location>
        <begin position="1541"/>
        <end position="1550"/>
    </location>
</feature>
<evidence type="ECO:0000259" key="7">
    <source>
        <dbReference type="PROSITE" id="PS50836"/>
    </source>
</evidence>
<feature type="transmembrane region" description="Helical" evidence="5">
    <location>
        <begin position="948"/>
        <end position="966"/>
    </location>
</feature>
<dbReference type="InterPro" id="IPR051697">
    <property type="entry name" value="Patched_domain-protein"/>
</dbReference>
<dbReference type="InterPro" id="IPR045266">
    <property type="entry name" value="DOH_DOMON"/>
</dbReference>
<dbReference type="InterPro" id="IPR014784">
    <property type="entry name" value="Cu2_ascorb_mOase-like_C"/>
</dbReference>
<comment type="caution">
    <text evidence="8">The sequence shown here is derived from an EMBL/GenBank/DDBJ whole genome shotgun (WGS) entry which is preliminary data.</text>
</comment>
<dbReference type="GO" id="GO:0005507">
    <property type="term" value="F:copper ion binding"/>
    <property type="evidence" value="ECO:0007669"/>
    <property type="project" value="InterPro"/>
</dbReference>
<dbReference type="PROSITE" id="PS50836">
    <property type="entry name" value="DOMON"/>
    <property type="match status" value="1"/>
</dbReference>
<keyword evidence="5" id="KW-0812">Transmembrane</keyword>
<feature type="transmembrane region" description="Helical" evidence="5">
    <location>
        <begin position="1463"/>
        <end position="1482"/>
    </location>
</feature>
<gene>
    <name evidence="8" type="ORF">SEMRO_2462_G328340.1</name>
</gene>
<dbReference type="Gene3D" id="2.60.120.310">
    <property type="entry name" value="Copper type II, ascorbate-dependent monooxygenase, N-terminal domain"/>
    <property type="match status" value="1"/>
</dbReference>
<dbReference type="Gene3D" id="2.60.120.230">
    <property type="match status" value="1"/>
</dbReference>
<evidence type="ECO:0000256" key="3">
    <source>
        <dbReference type="ARBA" id="ARBA00023180"/>
    </source>
</evidence>
<dbReference type="InterPro" id="IPR005018">
    <property type="entry name" value="DOMON_domain"/>
</dbReference>
<dbReference type="InterPro" id="IPR053958">
    <property type="entry name" value="HMGCR/SNAP/NPC1-like_SSD"/>
</dbReference>
<accession>A0A9N8F0T1</accession>
<evidence type="ECO:0000256" key="5">
    <source>
        <dbReference type="SAM" id="Phobius"/>
    </source>
</evidence>
<proteinExistence type="inferred from homology"/>